<proteinExistence type="predicted"/>
<dbReference type="Proteomes" id="UP000277204">
    <property type="component" value="Unassembled WGS sequence"/>
</dbReference>
<keyword evidence="2" id="KW-1185">Reference proteome</keyword>
<evidence type="ECO:0000313" key="2">
    <source>
        <dbReference type="Proteomes" id="UP000277204"/>
    </source>
</evidence>
<evidence type="ECO:0000313" key="1">
    <source>
        <dbReference type="EMBL" id="VDO61858.1"/>
    </source>
</evidence>
<reference evidence="1 2" key="1">
    <citation type="submission" date="2018-11" db="EMBL/GenBank/DDBJ databases">
        <authorList>
            <consortium name="Pathogen Informatics"/>
        </authorList>
    </citation>
    <scope>NUCLEOTIDE SEQUENCE [LARGE SCALE GENOMIC DNA]</scope>
    <source>
        <strain evidence="1 2">Zambia</strain>
    </source>
</reference>
<accession>A0A3P8AAT4</accession>
<name>A0A3P8AAT4_9TREM</name>
<dbReference type="EMBL" id="UZAI01001431">
    <property type="protein sequence ID" value="VDO61858.1"/>
    <property type="molecule type" value="Genomic_DNA"/>
</dbReference>
<protein>
    <submittedName>
        <fullName evidence="1">Uncharacterized protein</fullName>
    </submittedName>
</protein>
<organism evidence="1 2">
    <name type="scientific">Schistosoma margrebowiei</name>
    <dbReference type="NCBI Taxonomy" id="48269"/>
    <lineage>
        <taxon>Eukaryota</taxon>
        <taxon>Metazoa</taxon>
        <taxon>Spiralia</taxon>
        <taxon>Lophotrochozoa</taxon>
        <taxon>Platyhelminthes</taxon>
        <taxon>Trematoda</taxon>
        <taxon>Digenea</taxon>
        <taxon>Strigeidida</taxon>
        <taxon>Schistosomatoidea</taxon>
        <taxon>Schistosomatidae</taxon>
        <taxon>Schistosoma</taxon>
    </lineage>
</organism>
<dbReference type="AlphaFoldDB" id="A0A3P8AAT4"/>
<gene>
    <name evidence="1" type="ORF">SMRZ_LOCUS4476</name>
</gene>
<sequence length="60" mass="6830">MSCGLKNLFELLGSFRPEVGFKCWCVVSKLYFLSSRSIDSFTLLVEYHIGNILRLPSEQG</sequence>